<evidence type="ECO:0000313" key="1">
    <source>
        <dbReference type="EMBL" id="MBS9478805.1"/>
    </source>
</evidence>
<comment type="caution">
    <text evidence="1">The sequence shown here is derived from an EMBL/GenBank/DDBJ whole genome shotgun (WGS) entry which is preliminary data.</text>
</comment>
<dbReference type="RefSeq" id="WP_213756771.1">
    <property type="nucleotide sequence ID" value="NZ_JAHCQH010000021.1"/>
</dbReference>
<dbReference type="Proteomes" id="UP001166585">
    <property type="component" value="Unassembled WGS sequence"/>
</dbReference>
<reference evidence="1" key="1">
    <citation type="submission" date="2021-05" db="EMBL/GenBank/DDBJ databases">
        <authorList>
            <person name="Sun Q."/>
            <person name="Inoue M."/>
        </authorList>
    </citation>
    <scope>NUCLEOTIDE SEQUENCE</scope>
    <source>
        <strain evidence="1">VKM B-3255</strain>
    </source>
</reference>
<proteinExistence type="predicted"/>
<organism evidence="1 2">
    <name type="scientific">Ancylobacter radicis</name>
    <dbReference type="NCBI Taxonomy" id="2836179"/>
    <lineage>
        <taxon>Bacteria</taxon>
        <taxon>Pseudomonadati</taxon>
        <taxon>Pseudomonadota</taxon>
        <taxon>Alphaproteobacteria</taxon>
        <taxon>Hyphomicrobiales</taxon>
        <taxon>Xanthobacteraceae</taxon>
        <taxon>Ancylobacter</taxon>
    </lineage>
</organism>
<accession>A0ABS5RBW9</accession>
<sequence>MTQKQERRRIRAMRLDEPDAQIVARAAALRPFIGRTGDERVTALRRLLRQERRASLIGGGYDACRHAALTRLLAEALAGASPARHENGRRE</sequence>
<protein>
    <submittedName>
        <fullName evidence="1">Uncharacterized protein</fullName>
    </submittedName>
</protein>
<keyword evidence="2" id="KW-1185">Reference proteome</keyword>
<gene>
    <name evidence="1" type="ORF">KIP89_16985</name>
</gene>
<dbReference type="EMBL" id="JAHCQH010000021">
    <property type="protein sequence ID" value="MBS9478805.1"/>
    <property type="molecule type" value="Genomic_DNA"/>
</dbReference>
<name>A0ABS5RBW9_9HYPH</name>
<evidence type="ECO:0000313" key="2">
    <source>
        <dbReference type="Proteomes" id="UP001166585"/>
    </source>
</evidence>